<dbReference type="Pfam" id="PF02889">
    <property type="entry name" value="Sec63"/>
    <property type="match status" value="2"/>
</dbReference>
<dbReference type="PROSITE" id="PS51192">
    <property type="entry name" value="HELICASE_ATP_BIND_1"/>
    <property type="match status" value="2"/>
</dbReference>
<evidence type="ECO:0000256" key="6">
    <source>
        <dbReference type="SAM" id="MobiDB-lite"/>
    </source>
</evidence>
<evidence type="ECO:0000313" key="10">
    <source>
        <dbReference type="Proteomes" id="UP000095085"/>
    </source>
</evidence>
<evidence type="ECO:0000313" key="9">
    <source>
        <dbReference type="EMBL" id="ODV68240.1"/>
    </source>
</evidence>
<feature type="region of interest" description="Disordered" evidence="6">
    <location>
        <begin position="348"/>
        <end position="372"/>
    </location>
</feature>
<keyword evidence="2" id="KW-0547">Nucleotide-binding</keyword>
<dbReference type="Proteomes" id="UP000095085">
    <property type="component" value="Unassembled WGS sequence"/>
</dbReference>
<dbReference type="Pfam" id="PF23445">
    <property type="entry name" value="WHD_SNRNP200"/>
    <property type="match status" value="2"/>
</dbReference>
<dbReference type="RefSeq" id="XP_020077307.1">
    <property type="nucleotide sequence ID" value="XM_020223542.1"/>
</dbReference>
<dbReference type="InterPro" id="IPR011545">
    <property type="entry name" value="DEAD/DEAH_box_helicase_dom"/>
</dbReference>
<dbReference type="InterPro" id="IPR027417">
    <property type="entry name" value="P-loop_NTPase"/>
</dbReference>
<keyword evidence="4 9" id="KW-0347">Helicase</keyword>
<dbReference type="FunFam" id="1.10.3380.10:FF:000001">
    <property type="entry name" value="U5 small nuclear ribonucleoprotein helicase"/>
    <property type="match status" value="1"/>
</dbReference>
<dbReference type="FunFam" id="3.40.50.300:FF:000062">
    <property type="entry name" value="U5 small nuclear ribonucleoprotein helicase"/>
    <property type="match status" value="1"/>
</dbReference>
<dbReference type="InterPro" id="IPR001650">
    <property type="entry name" value="Helicase_C-like"/>
</dbReference>
<sequence>MRSNDESVNSNPSSLAGQISAKDMGSRVSKDSPAKSSSESSSRSKSQSTKPSSYNYSYSGTFEDISYQPTNPQTSHVFELIMSEIYHFLPDVSNSVILSAADLLLEILKLEEKPITSKRKEINELLGASLDDLQFNELVSLSKQITDYNVKEDIEQDEDEAGDGVAVLFDDVDNEDNLGQGLVDSNEEEEEEEATDTPNIQSNLDNDRPAEDSLGNEETIIDSKSKQTSKSNLVPFGEIDPLFLHRKLSSILLDAELSTISDKSNAFFRYLLDHNLPTRDLENELMELMEYDHFEFVKLCIENRWRIVFKIKLTADQSEESINKVFDEIKDLGLEELSNELSTSIFPNERKRKLASDEEEEESTKKPKAKGERVPKIVDLDNLSFDQGSHLMSNTKVKLPQGSYQQNKKLYDIISVPPPSSPPSLEEADEKLVSILELPEWARDAFPFSETATLNRIQSKIYPEAFNSDENLLLCAPTGAGKTNVAMLSVLRTIHNHRDPESGHINLKNFKIVYIAPLKALVQEQMREFQRRLTANYGIVVNELTGDSSLNNAEIAETQMLITTPEKWDVITRKIDETSFTNLVRLIIIDEIHLLHDERGPVLESIVSRTIRQTETSGQPVRLVGLSATLPNYEDVASFLRVDFKRGLFYFDSSYRPCPLQQQFIGIKEKKAIKKINAMNEACYDKLLECAQNKHQLIIFVHSRKDTFKTAKWLKDKLIEEGKQHLILKSDAGSSEILKQESQDMDNKGLKEIIPEGFGIHHAGLNRKERSVVEDLFAQGHVQVLISTATLAWGVNLPAHTVIIKGTETYSPEKGSWVQLSPQDILQMLGRAGRPRYDKSGEGVIITSQDEIQYYLAVLNQQLPIESQLMSKLVDNLNAEIVLGSVKSRDDAVRWLGYTYLYIRMLKSPALYHVGAEYENDDSLFWKRMDLVHSALTILDSNKLVTYDPGDGHLKSTELGRIASYYYINYPTINMYNTQLRPWMSEIDILRVFSSSGEFKFIPVRQEEKLEVSKLLEKCPFPVKENPNEPLAKVNLLLQAYISRLTLEGFALMADMIYITQSAGRLLRAIHEIVLRKNWSSLAKTTLNLCIMTERRIWLTNSPFRQFDTKVPKEVIKATESSHLPWVSYFNLNAAELAEAINFKGHSQTAYEILQYFPKVSLSYYSQPITPTIIRVQLAIIPEWIWNSDYHRRLELFLLLVEDCDGDKILYSESIFISKVHSERELLVEFTVPISEPIQPNYYITLISERWLHSETRIPLLLYDTKFPKKFPAFTELFDLQRKSTSALKLPEFINFFNFEYFNKAQTQVFDILYGSNENIFVGLAKGNGKTVCSELAILNHWRQNKGRIVYIQPCQRIIDKLYKIWNKKFAFVSEDKVINKLTGDRTEDFSLVSSSHLILSTPEQFEALSRRWRQRKAIRSIELIIADDSHIIGNGIQGVAYEALLTRMRFISDQAQMELRIIALSSPLSNARDFGEWIGCEKLNIFNFNPSYRVSPIEEIRLQSFKSSSISTIALQALPSSYEFVKSNHLIGNSILYVASRKECFDIAWRFLMKSSNDEWNLLEVEVEDIEPYLNKLLDRKVKELVSAGIGVYYDSMSDIDKLIIEKLFNSNVLKVLISSKETAFYLPVTSHVAVLGTQAYEGKEARYLDYSVNQILEMVGNCQNENGKGKVLISTNSSKQSHYSKFLNDALPIESGMNTFIHEPFINEISNGTFRSRQDCVDWITYTYFYRRLQQNPSYYDAKDTSHLGLSEYLSELVEDTLKELASANMIELEIDDDDNEANEDEDDVEEISPLNPCIISSYYDVSFITMKEFNKLENKTKLKGIMEILTSASELDVIPIRPDEESQLSKIYSKVPVKATSIDYYSPYFKAFVLLQAHFSRIALPHDLANDQKLLLKIILSLLGACIDTLSNEGYLNAINAMDLSQMIVQGVWTRDSPLKQIPFVTEEMLARARKYKVENIYDVMSLEDDERDDLLQLQGEKLNKVAEFVNKYPNIDLSYELDLSDSVRSNEPKEISIILERDEDMDDLEVVSAQYPYPKTEGWWIVIGDSASRQLYAIKKTQISKESQNVRMEFTVPTTGHHKLSIWCMCDSYVDADKEIEFEIDVKQGDTEN</sequence>
<dbReference type="PROSITE" id="PS51194">
    <property type="entry name" value="HELICASE_CTER"/>
    <property type="match status" value="1"/>
</dbReference>
<protein>
    <submittedName>
        <fullName evidence="9">RNA helicase-related protein required for pre-mRNA splicing</fullName>
    </submittedName>
</protein>
<dbReference type="GO" id="GO:0000388">
    <property type="term" value="P:spliceosome conformational change to release U4 (or U4atac) and U1 (or U11)"/>
    <property type="evidence" value="ECO:0007669"/>
    <property type="project" value="EnsemblFungi"/>
</dbReference>
<dbReference type="FunFam" id="1.10.150.20:FF:000013">
    <property type="entry name" value="U5 small nuclear ribonucleoprotein kDa helicase"/>
    <property type="match status" value="1"/>
</dbReference>
<keyword evidence="1" id="KW-0677">Repeat</keyword>
<dbReference type="SUPFAM" id="SSF158702">
    <property type="entry name" value="Sec63 N-terminal domain-like"/>
    <property type="match status" value="2"/>
</dbReference>
<dbReference type="PANTHER" id="PTHR47961">
    <property type="entry name" value="DNA POLYMERASE THETA, PUTATIVE (AFU_ORTHOLOGUE AFUA_1G05260)-RELATED"/>
    <property type="match status" value="1"/>
</dbReference>
<feature type="compositionally biased region" description="Basic and acidic residues" evidence="6">
    <location>
        <begin position="24"/>
        <end position="33"/>
    </location>
</feature>
<keyword evidence="5" id="KW-0067">ATP-binding</keyword>
<dbReference type="FunFam" id="1.10.10.10:FF:000012">
    <property type="entry name" value="U5 small nuclear ribonucleoprotein helicase"/>
    <property type="match status" value="1"/>
</dbReference>
<gene>
    <name evidence="9" type="ORF">HYPBUDRAFT_6035</name>
</gene>
<evidence type="ECO:0000259" key="8">
    <source>
        <dbReference type="PROSITE" id="PS51194"/>
    </source>
</evidence>
<dbReference type="InterPro" id="IPR035892">
    <property type="entry name" value="C2_domain_sf"/>
</dbReference>
<dbReference type="GO" id="GO:0003676">
    <property type="term" value="F:nucleic acid binding"/>
    <property type="evidence" value="ECO:0007669"/>
    <property type="project" value="InterPro"/>
</dbReference>
<evidence type="ECO:0000256" key="3">
    <source>
        <dbReference type="ARBA" id="ARBA00022801"/>
    </source>
</evidence>
<evidence type="ECO:0000256" key="1">
    <source>
        <dbReference type="ARBA" id="ARBA00022737"/>
    </source>
</evidence>
<feature type="domain" description="Helicase ATP-binding" evidence="7">
    <location>
        <begin position="1311"/>
        <end position="1487"/>
    </location>
</feature>
<evidence type="ECO:0000256" key="5">
    <source>
        <dbReference type="ARBA" id="ARBA00022840"/>
    </source>
</evidence>
<dbReference type="InterPro" id="IPR014001">
    <property type="entry name" value="Helicase_ATP-bd"/>
</dbReference>
<dbReference type="InterPro" id="IPR057842">
    <property type="entry name" value="WH_MER3"/>
</dbReference>
<feature type="domain" description="Helicase ATP-binding" evidence="7">
    <location>
        <begin position="463"/>
        <end position="648"/>
    </location>
</feature>
<dbReference type="Pfam" id="PF21188">
    <property type="entry name" value="BRR2_plug"/>
    <property type="match status" value="1"/>
</dbReference>
<dbReference type="OrthoDB" id="5575at2759"/>
<dbReference type="GO" id="GO:0003724">
    <property type="term" value="F:RNA helicase activity"/>
    <property type="evidence" value="ECO:0007669"/>
    <property type="project" value="EnsemblFungi"/>
</dbReference>
<keyword evidence="10" id="KW-1185">Reference proteome</keyword>
<dbReference type="GO" id="GO:0016787">
    <property type="term" value="F:hydrolase activity"/>
    <property type="evidence" value="ECO:0007669"/>
    <property type="project" value="UniProtKB-KW"/>
</dbReference>
<dbReference type="InterPro" id="IPR004179">
    <property type="entry name" value="Sec63-dom"/>
</dbReference>
<dbReference type="CDD" id="cd18795">
    <property type="entry name" value="SF2_C_Ski2"/>
    <property type="match status" value="1"/>
</dbReference>
<dbReference type="SMART" id="SM00487">
    <property type="entry name" value="DEXDc"/>
    <property type="match status" value="2"/>
</dbReference>
<dbReference type="FunFam" id="2.60.40.150:FF:000133">
    <property type="entry name" value="Pre-mRNA splicing helicase, putative"/>
    <property type="match status" value="1"/>
</dbReference>
<dbReference type="InterPro" id="IPR048863">
    <property type="entry name" value="BRR2_plug"/>
</dbReference>
<dbReference type="Gene3D" id="1.10.3380.10">
    <property type="entry name" value="Sec63 N-terminal domain-like domain"/>
    <property type="match status" value="2"/>
</dbReference>
<dbReference type="GO" id="GO:0046540">
    <property type="term" value="C:U4/U6 x U5 tri-snRNP complex"/>
    <property type="evidence" value="ECO:0007669"/>
    <property type="project" value="EnsemblFungi"/>
</dbReference>
<dbReference type="Pfam" id="PF18149">
    <property type="entry name" value="Helicase_PWI"/>
    <property type="match status" value="1"/>
</dbReference>
<dbReference type="SUPFAM" id="SSF81296">
    <property type="entry name" value="E set domains"/>
    <property type="match status" value="1"/>
</dbReference>
<evidence type="ECO:0000256" key="2">
    <source>
        <dbReference type="ARBA" id="ARBA00022741"/>
    </source>
</evidence>
<dbReference type="InterPro" id="IPR041094">
    <property type="entry name" value="Brr2_helicase_PWI"/>
</dbReference>
<feature type="compositionally biased region" description="Acidic residues" evidence="6">
    <location>
        <begin position="185"/>
        <end position="195"/>
    </location>
</feature>
<dbReference type="InterPro" id="IPR050474">
    <property type="entry name" value="Hel308_SKI2-like"/>
</dbReference>
<dbReference type="Pfam" id="PF00271">
    <property type="entry name" value="Helicase_C"/>
    <property type="match status" value="1"/>
</dbReference>
<dbReference type="STRING" id="984485.A0A1E4RLU2"/>
<evidence type="ECO:0000256" key="4">
    <source>
        <dbReference type="ARBA" id="ARBA00022806"/>
    </source>
</evidence>
<dbReference type="SUPFAM" id="SSF46785">
    <property type="entry name" value="Winged helix' DNA-binding domain"/>
    <property type="match status" value="1"/>
</dbReference>
<reference evidence="10" key="1">
    <citation type="submission" date="2016-05" db="EMBL/GenBank/DDBJ databases">
        <title>Comparative genomics of biotechnologically important yeasts.</title>
        <authorList>
            <consortium name="DOE Joint Genome Institute"/>
            <person name="Riley R."/>
            <person name="Haridas S."/>
            <person name="Wolfe K.H."/>
            <person name="Lopes M.R."/>
            <person name="Hittinger C.T."/>
            <person name="Goker M."/>
            <person name="Salamov A."/>
            <person name="Wisecaver J."/>
            <person name="Long T.M."/>
            <person name="Aerts A.L."/>
            <person name="Barry K."/>
            <person name="Choi C."/>
            <person name="Clum A."/>
            <person name="Coughlan A.Y."/>
            <person name="Deshpande S."/>
            <person name="Douglass A.P."/>
            <person name="Hanson S.J."/>
            <person name="Klenk H.-P."/>
            <person name="Labutti K."/>
            <person name="Lapidus A."/>
            <person name="Lindquist E."/>
            <person name="Lipzen A."/>
            <person name="Meier-Kolthoff J.P."/>
            <person name="Ohm R.A."/>
            <person name="Otillar R.P."/>
            <person name="Pangilinan J."/>
            <person name="Peng Y."/>
            <person name="Rokas A."/>
            <person name="Rosa C.A."/>
            <person name="Scheuner C."/>
            <person name="Sibirny A.A."/>
            <person name="Slot J.C."/>
            <person name="Stielow J.B."/>
            <person name="Sun H."/>
            <person name="Kurtzman C.P."/>
            <person name="Blackwell M."/>
            <person name="Grigoriev I.V."/>
            <person name="Jeffries T.W."/>
        </authorList>
    </citation>
    <scope>NUCLEOTIDE SEQUENCE [LARGE SCALE GENOMIC DNA]</scope>
    <source>
        <strain evidence="10">NRRL Y-1933</strain>
    </source>
</reference>
<feature type="compositionally biased region" description="Basic and acidic residues" evidence="6">
    <location>
        <begin position="363"/>
        <end position="372"/>
    </location>
</feature>
<dbReference type="Gene3D" id="3.40.50.300">
    <property type="entry name" value="P-loop containing nucleotide triphosphate hydrolases"/>
    <property type="match status" value="4"/>
</dbReference>
<dbReference type="GO" id="GO:0042802">
    <property type="term" value="F:identical protein binding"/>
    <property type="evidence" value="ECO:0007669"/>
    <property type="project" value="EnsemblFungi"/>
</dbReference>
<dbReference type="SMART" id="SM00490">
    <property type="entry name" value="HELICc"/>
    <property type="match status" value="1"/>
</dbReference>
<dbReference type="Pfam" id="PF00270">
    <property type="entry name" value="DEAD"/>
    <property type="match status" value="2"/>
</dbReference>
<keyword evidence="3" id="KW-0378">Hydrolase</keyword>
<name>A0A1E4RLU2_9ASCO</name>
<dbReference type="Gene3D" id="1.10.10.10">
    <property type="entry name" value="Winged helix-like DNA-binding domain superfamily/Winged helix DNA-binding domain"/>
    <property type="match status" value="2"/>
</dbReference>
<evidence type="ECO:0000259" key="7">
    <source>
        <dbReference type="PROSITE" id="PS51192"/>
    </source>
</evidence>
<dbReference type="FunFam" id="1.10.10.10:FF:000024">
    <property type="entry name" value="U5 small nuclear ribonucleoprotein helicase"/>
    <property type="match status" value="1"/>
</dbReference>
<accession>A0A1E4RLU2</accession>
<dbReference type="InterPro" id="IPR014756">
    <property type="entry name" value="Ig_E-set"/>
</dbReference>
<dbReference type="EMBL" id="KV454540">
    <property type="protein sequence ID" value="ODV68240.1"/>
    <property type="molecule type" value="Genomic_DNA"/>
</dbReference>
<dbReference type="FunFam" id="3.40.50.300:FF:000102">
    <property type="entry name" value="RNA helicase, activating signal cointegrator 1"/>
    <property type="match status" value="1"/>
</dbReference>
<feature type="compositionally biased region" description="Low complexity" evidence="6">
    <location>
        <begin position="34"/>
        <end position="53"/>
    </location>
</feature>
<dbReference type="GO" id="GO:0000974">
    <property type="term" value="C:Prp19 complex"/>
    <property type="evidence" value="ECO:0007669"/>
    <property type="project" value="EnsemblFungi"/>
</dbReference>
<proteinExistence type="predicted"/>
<organism evidence="9 10">
    <name type="scientific">Hyphopichia burtonii NRRL Y-1933</name>
    <dbReference type="NCBI Taxonomy" id="984485"/>
    <lineage>
        <taxon>Eukaryota</taxon>
        <taxon>Fungi</taxon>
        <taxon>Dikarya</taxon>
        <taxon>Ascomycota</taxon>
        <taxon>Saccharomycotina</taxon>
        <taxon>Pichiomycetes</taxon>
        <taxon>Debaryomycetaceae</taxon>
        <taxon>Hyphopichia</taxon>
    </lineage>
</organism>
<feature type="domain" description="Helicase C-terminal" evidence="8">
    <location>
        <begin position="683"/>
        <end position="894"/>
    </location>
</feature>
<dbReference type="PANTHER" id="PTHR47961:SF4">
    <property type="entry name" value="ACTIVATING SIGNAL COINTEGRATOR 1 COMPLEX SUBUNIT 3"/>
    <property type="match status" value="1"/>
</dbReference>
<dbReference type="Gene3D" id="2.60.40.150">
    <property type="entry name" value="C2 domain"/>
    <property type="match status" value="2"/>
</dbReference>
<dbReference type="PIRSF" id="PIRSF039073">
    <property type="entry name" value="BRR2"/>
    <property type="match status" value="1"/>
</dbReference>
<dbReference type="InterPro" id="IPR036388">
    <property type="entry name" value="WH-like_DNA-bd_sf"/>
</dbReference>
<dbReference type="InterPro" id="IPR036390">
    <property type="entry name" value="WH_DNA-bd_sf"/>
</dbReference>
<dbReference type="GeneID" id="30998091"/>
<feature type="region of interest" description="Disordered" evidence="6">
    <location>
        <begin position="178"/>
        <end position="226"/>
    </location>
</feature>
<dbReference type="SUPFAM" id="SSF52540">
    <property type="entry name" value="P-loop containing nucleoside triphosphate hydrolases"/>
    <property type="match status" value="3"/>
</dbReference>
<dbReference type="Gene3D" id="1.10.150.20">
    <property type="entry name" value="5' to 3' exonuclease, C-terminal subdomain"/>
    <property type="match status" value="2"/>
</dbReference>
<dbReference type="SMART" id="SM00973">
    <property type="entry name" value="Sec63"/>
    <property type="match status" value="2"/>
</dbReference>
<dbReference type="GO" id="GO:0005524">
    <property type="term" value="F:ATP binding"/>
    <property type="evidence" value="ECO:0007669"/>
    <property type="project" value="UniProtKB-KW"/>
</dbReference>
<dbReference type="GO" id="GO:0005682">
    <property type="term" value="C:U5 snRNP"/>
    <property type="evidence" value="ECO:0007669"/>
    <property type="project" value="EnsemblFungi"/>
</dbReference>
<feature type="region of interest" description="Disordered" evidence="6">
    <location>
        <begin position="1"/>
        <end position="53"/>
    </location>
</feature>
<feature type="compositionally biased region" description="Polar residues" evidence="6">
    <location>
        <begin position="1"/>
        <end position="17"/>
    </location>
</feature>